<feature type="region of interest" description="Disordered" evidence="2">
    <location>
        <begin position="516"/>
        <end position="537"/>
    </location>
</feature>
<feature type="compositionally biased region" description="Polar residues" evidence="2">
    <location>
        <begin position="184"/>
        <end position="197"/>
    </location>
</feature>
<sequence length="686" mass="73651">MAGANIPLASPGRPASRVITQSPAVGFRAMLPGYAVNGGMVTIARNTKSMCDLSQVSFGGRARSPPPMQVNLSYQASPRASPMVMRGRVPETQISANVPGNATPQSRQLGAAPSDREPAAPFRGTVASGPSLRPGLSCRAPPSVRQTFNHVQTAAWPSAVRASSADRSSAHVQISGGGTGPARQVSSATSDSSSLPFSSARRISGATFPKGASAVAPVHRLQPSHSSVLAAGAPTLRANPMPIPVHAAAEQPDEVILRQVTRLQNSLMQQIESTKQQIQRQSAQAGLKHVNGHMPSQAAVPKPKEVARPLPETRPEPRPEPGVAAEPDTAELAAPPGLAPPGIALSIDGTIARAYLKGYSPSAVAAGRIQRAWRRRRMRMGKKVDKESFTQVFSDILMEIRKKKQLVPKLHPEHHSACRIQRAWKMSRWRRVFVTDCKRDLGWLGSLDWLQRHSMLYGTELAEPEDLDWWYHQQSGAPLDYEVDPWGCKKLREHLNRMWFGCLPQPNEPFLEAKPEKDAPRANARAAQTNPPMPVAPAQHSHVLEKVPKKSIPASTVTLGRLGRSLLAPAMPASRATMAAISPRVEGRQMLSASAVTLHRCPSPTRAPMVSRMAPPPVAMAQVPCSLATGLGRAAKAPRFPVGQVRRGSLQASPRCCMFPNGPRNVGHSLRGAEDRASGPCLAANC</sequence>
<feature type="region of interest" description="Disordered" evidence="2">
    <location>
        <begin position="94"/>
        <end position="141"/>
    </location>
</feature>
<proteinExistence type="predicted"/>
<feature type="region of interest" description="Disordered" evidence="2">
    <location>
        <begin position="159"/>
        <end position="198"/>
    </location>
</feature>
<evidence type="ECO:0000256" key="2">
    <source>
        <dbReference type="SAM" id="MobiDB-lite"/>
    </source>
</evidence>
<organism evidence="3 4">
    <name type="scientific">Effrenium voratum</name>
    <dbReference type="NCBI Taxonomy" id="2562239"/>
    <lineage>
        <taxon>Eukaryota</taxon>
        <taxon>Sar</taxon>
        <taxon>Alveolata</taxon>
        <taxon>Dinophyceae</taxon>
        <taxon>Suessiales</taxon>
        <taxon>Symbiodiniaceae</taxon>
        <taxon>Effrenium</taxon>
    </lineage>
</organism>
<feature type="compositionally biased region" description="Polar residues" evidence="2">
    <location>
        <begin position="94"/>
        <end position="108"/>
    </location>
</feature>
<protein>
    <submittedName>
        <fullName evidence="3">Uncharacterized protein</fullName>
    </submittedName>
</protein>
<evidence type="ECO:0000313" key="4">
    <source>
        <dbReference type="Proteomes" id="UP001178507"/>
    </source>
</evidence>
<reference evidence="3" key="1">
    <citation type="submission" date="2023-08" db="EMBL/GenBank/DDBJ databases">
        <authorList>
            <person name="Chen Y."/>
            <person name="Shah S."/>
            <person name="Dougan E. K."/>
            <person name="Thang M."/>
            <person name="Chan C."/>
        </authorList>
    </citation>
    <scope>NUCLEOTIDE SEQUENCE</scope>
</reference>
<gene>
    <name evidence="3" type="ORF">EVOR1521_LOCUS1115</name>
</gene>
<keyword evidence="4" id="KW-1185">Reference proteome</keyword>
<dbReference type="AlphaFoldDB" id="A0AA36HL80"/>
<name>A0AA36HL80_9DINO</name>
<dbReference type="EMBL" id="CAUJNA010000027">
    <property type="protein sequence ID" value="CAJ1370567.1"/>
    <property type="molecule type" value="Genomic_DNA"/>
</dbReference>
<feature type="coiled-coil region" evidence="1">
    <location>
        <begin position="257"/>
        <end position="284"/>
    </location>
</feature>
<accession>A0AA36HL80</accession>
<feature type="compositionally biased region" description="Basic and acidic residues" evidence="2">
    <location>
        <begin position="302"/>
        <end position="319"/>
    </location>
</feature>
<comment type="caution">
    <text evidence="3">The sequence shown here is derived from an EMBL/GenBank/DDBJ whole genome shotgun (WGS) entry which is preliminary data.</text>
</comment>
<evidence type="ECO:0000313" key="3">
    <source>
        <dbReference type="EMBL" id="CAJ1370567.1"/>
    </source>
</evidence>
<feature type="region of interest" description="Disordered" evidence="2">
    <location>
        <begin position="292"/>
        <end position="326"/>
    </location>
</feature>
<evidence type="ECO:0000256" key="1">
    <source>
        <dbReference type="SAM" id="Coils"/>
    </source>
</evidence>
<keyword evidence="1" id="KW-0175">Coiled coil</keyword>
<dbReference type="Proteomes" id="UP001178507">
    <property type="component" value="Unassembled WGS sequence"/>
</dbReference>